<evidence type="ECO:0000256" key="3">
    <source>
        <dbReference type="ARBA" id="ARBA00022723"/>
    </source>
</evidence>
<dbReference type="PANTHER" id="PTHR36438">
    <property type="entry name" value="IRON-SULFUR CLUSTER REPAIR PROTEIN YTFE"/>
    <property type="match status" value="1"/>
</dbReference>
<dbReference type="PANTHER" id="PTHR36438:SF1">
    <property type="entry name" value="IRON-SULFUR CLUSTER REPAIR PROTEIN YTFE"/>
    <property type="match status" value="1"/>
</dbReference>
<reference evidence="6 7" key="1">
    <citation type="submission" date="2017-10" db="EMBL/GenBank/DDBJ databases">
        <title>Draft genome of Longibacter Salinarum.</title>
        <authorList>
            <person name="Goh K.M."/>
            <person name="Shamsir M.S."/>
            <person name="Lim S.W."/>
        </authorList>
    </citation>
    <scope>NUCLEOTIDE SEQUENCE [LARGE SCALE GENOMIC DNA]</scope>
    <source>
        <strain evidence="6 7">KCTC 52045</strain>
    </source>
</reference>
<accession>A0A2A8CUV8</accession>
<evidence type="ECO:0000256" key="4">
    <source>
        <dbReference type="ARBA" id="ARBA00023004"/>
    </source>
</evidence>
<dbReference type="InterPro" id="IPR012312">
    <property type="entry name" value="Hemerythrin-like"/>
</dbReference>
<protein>
    <submittedName>
        <fullName evidence="6">Iron-sulfur cluster repair di-iron protein</fullName>
    </submittedName>
</protein>
<feature type="domain" description="Hemerythrin-like" evidence="5">
    <location>
        <begin position="83"/>
        <end position="229"/>
    </location>
</feature>
<dbReference type="Proteomes" id="UP000220102">
    <property type="component" value="Unassembled WGS sequence"/>
</dbReference>
<dbReference type="OrthoDB" id="9797132at2"/>
<dbReference type="GO" id="GO:0005737">
    <property type="term" value="C:cytoplasm"/>
    <property type="evidence" value="ECO:0007669"/>
    <property type="project" value="UniProtKB-SubCell"/>
</dbReference>
<dbReference type="EMBL" id="PDEQ01000010">
    <property type="protein sequence ID" value="PEN11331.1"/>
    <property type="molecule type" value="Genomic_DNA"/>
</dbReference>
<keyword evidence="4" id="KW-0408">Iron</keyword>
<dbReference type="Pfam" id="PF01814">
    <property type="entry name" value="Hemerythrin"/>
    <property type="match status" value="1"/>
</dbReference>
<dbReference type="GO" id="GO:0046872">
    <property type="term" value="F:metal ion binding"/>
    <property type="evidence" value="ECO:0007669"/>
    <property type="project" value="UniProtKB-KW"/>
</dbReference>
<keyword evidence="2" id="KW-0963">Cytoplasm</keyword>
<dbReference type="AlphaFoldDB" id="A0A2A8CUV8"/>
<proteinExistence type="predicted"/>
<dbReference type="CDD" id="cd12108">
    <property type="entry name" value="Hr-like"/>
    <property type="match status" value="1"/>
</dbReference>
<evidence type="ECO:0000259" key="5">
    <source>
        <dbReference type="Pfam" id="PF01814"/>
    </source>
</evidence>
<comment type="caution">
    <text evidence="6">The sequence shown here is derived from an EMBL/GenBank/DDBJ whole genome shotgun (WGS) entry which is preliminary data.</text>
</comment>
<evidence type="ECO:0000256" key="1">
    <source>
        <dbReference type="ARBA" id="ARBA00004496"/>
    </source>
</evidence>
<evidence type="ECO:0000256" key="2">
    <source>
        <dbReference type="ARBA" id="ARBA00022490"/>
    </source>
</evidence>
<dbReference type="NCBIfam" id="TIGR03652">
    <property type="entry name" value="FeS_repair_RIC"/>
    <property type="match status" value="1"/>
</dbReference>
<keyword evidence="7" id="KW-1185">Reference proteome</keyword>
<dbReference type="RefSeq" id="WP_098078506.1">
    <property type="nucleotide sequence ID" value="NZ_PDEQ01000010.1"/>
</dbReference>
<keyword evidence="3" id="KW-0479">Metal-binding</keyword>
<dbReference type="Pfam" id="PF04405">
    <property type="entry name" value="ScdA_N"/>
    <property type="match status" value="1"/>
</dbReference>
<comment type="subcellular location">
    <subcellularLocation>
        <location evidence="1">Cytoplasm</location>
    </subcellularLocation>
</comment>
<dbReference type="InterPro" id="IPR019903">
    <property type="entry name" value="RIC_family"/>
</dbReference>
<gene>
    <name evidence="6" type="primary">ric</name>
    <name evidence="6" type="ORF">CRI94_16220</name>
</gene>
<dbReference type="Gene3D" id="1.20.120.520">
    <property type="entry name" value="nmb1532 protein domain like"/>
    <property type="match status" value="1"/>
</dbReference>
<organism evidence="6 7">
    <name type="scientific">Longibacter salinarum</name>
    <dbReference type="NCBI Taxonomy" id="1850348"/>
    <lineage>
        <taxon>Bacteria</taxon>
        <taxon>Pseudomonadati</taxon>
        <taxon>Rhodothermota</taxon>
        <taxon>Rhodothermia</taxon>
        <taxon>Rhodothermales</taxon>
        <taxon>Salisaetaceae</taxon>
        <taxon>Longibacter</taxon>
    </lineage>
</organism>
<evidence type="ECO:0000313" key="6">
    <source>
        <dbReference type="EMBL" id="PEN11331.1"/>
    </source>
</evidence>
<sequence length="234" mass="26465">MSVPNLLDTSVGDLVAERPDRARVFDALKIDYCCGGGRSLREAAEAKDLDPDAVVAMVSTPSGPDETPAETWTDRPLDQLIEHIIGSHHNFLRSELPRLSRHFERVEWAHGEEATWVSEARGVFTELRDELVDHMRKEEEIVFPLIQAAAKGSNGPDTSELDTDPLHQMIEEHDEAGDALQKLRRLSNDYTPPEWACPTFRALINGLRDLESDMHRHVHKENHILFPRARAILN</sequence>
<evidence type="ECO:0000313" key="7">
    <source>
        <dbReference type="Proteomes" id="UP000220102"/>
    </source>
</evidence>
<name>A0A2A8CUV8_9BACT</name>